<keyword evidence="1" id="KW-0812">Transmembrane</keyword>
<gene>
    <name evidence="2" type="ORF">G4177_33700</name>
</gene>
<keyword evidence="1" id="KW-1133">Transmembrane helix</keyword>
<dbReference type="RefSeq" id="WP_193430273.1">
    <property type="nucleotide sequence ID" value="NZ_CBCSIP010000026.1"/>
</dbReference>
<name>A0ABR9PYW2_9BACT</name>
<evidence type="ECO:0000313" key="3">
    <source>
        <dbReference type="Proteomes" id="UP001516472"/>
    </source>
</evidence>
<proteinExistence type="predicted"/>
<keyword evidence="1" id="KW-0472">Membrane</keyword>
<dbReference type="Proteomes" id="UP001516472">
    <property type="component" value="Unassembled WGS sequence"/>
</dbReference>
<evidence type="ECO:0000313" key="2">
    <source>
        <dbReference type="EMBL" id="MBE4753116.1"/>
    </source>
</evidence>
<reference evidence="2 3" key="1">
    <citation type="submission" date="2020-02" db="EMBL/GenBank/DDBJ databases">
        <authorList>
            <person name="Babadi Z.K."/>
            <person name="Risdian C."/>
            <person name="Ebrahimipour G.H."/>
            <person name="Wink J."/>
        </authorList>
    </citation>
    <scope>NUCLEOTIDE SEQUENCE [LARGE SCALE GENOMIC DNA]</scope>
    <source>
        <strain evidence="2 3">ZKHCc1 1396</strain>
    </source>
</reference>
<organism evidence="2 3">
    <name type="scientific">Corallococcus soli</name>
    <dbReference type="NCBI Taxonomy" id="2710757"/>
    <lineage>
        <taxon>Bacteria</taxon>
        <taxon>Pseudomonadati</taxon>
        <taxon>Myxococcota</taxon>
        <taxon>Myxococcia</taxon>
        <taxon>Myxococcales</taxon>
        <taxon>Cystobacterineae</taxon>
        <taxon>Myxococcaceae</taxon>
        <taxon>Corallococcus</taxon>
    </lineage>
</organism>
<dbReference type="EMBL" id="JAAIYO010000016">
    <property type="protein sequence ID" value="MBE4753116.1"/>
    <property type="molecule type" value="Genomic_DNA"/>
</dbReference>
<feature type="transmembrane region" description="Helical" evidence="1">
    <location>
        <begin position="6"/>
        <end position="30"/>
    </location>
</feature>
<evidence type="ECO:0000256" key="1">
    <source>
        <dbReference type="SAM" id="Phobius"/>
    </source>
</evidence>
<comment type="caution">
    <text evidence="2">The sequence shown here is derived from an EMBL/GenBank/DDBJ whole genome shotgun (WGS) entry which is preliminary data.</text>
</comment>
<sequence>MSEKQILAAVLMGSWGLLAFGASWFAWHLIQQQRKRAWLRQHGLPAEATVLRLQGTGMRINRNQVFDFLLEVTLPGQAPYQVRLRSRWHDWNVRVMDVGLRLKVKVDPNDLQRLVVLGPVVPQDLSRLFSGLGALAAPAPGDPVKGLADLQRMADEGLVTPEEYARKKAEILARL</sequence>
<accession>A0ABR9PYW2</accession>
<keyword evidence="3" id="KW-1185">Reference proteome</keyword>
<protein>
    <submittedName>
        <fullName evidence="2">SHOCT domain-containing protein</fullName>
    </submittedName>
</protein>